<dbReference type="Pfam" id="PF08621">
    <property type="entry name" value="RPAP1_N"/>
    <property type="match status" value="1"/>
</dbReference>
<evidence type="ECO:0000256" key="1">
    <source>
        <dbReference type="ARBA" id="ARBA00004123"/>
    </source>
</evidence>
<reference evidence="10" key="2">
    <citation type="submission" date="2015-01" db="EMBL/GenBank/DDBJ databases">
        <title>Evolutionary Origins and Diversification of the Mycorrhizal Mutualists.</title>
        <authorList>
            <consortium name="DOE Joint Genome Institute"/>
            <consortium name="Mycorrhizal Genomics Consortium"/>
            <person name="Kohler A."/>
            <person name="Kuo A."/>
            <person name="Nagy L.G."/>
            <person name="Floudas D."/>
            <person name="Copeland A."/>
            <person name="Barry K.W."/>
            <person name="Cichocki N."/>
            <person name="Veneault-Fourrey C."/>
            <person name="LaButti K."/>
            <person name="Lindquist E.A."/>
            <person name="Lipzen A."/>
            <person name="Lundell T."/>
            <person name="Morin E."/>
            <person name="Murat C."/>
            <person name="Riley R."/>
            <person name="Ohm R."/>
            <person name="Sun H."/>
            <person name="Tunlid A."/>
            <person name="Henrissat B."/>
            <person name="Grigoriev I.V."/>
            <person name="Hibbett D.S."/>
            <person name="Martin F."/>
        </authorList>
    </citation>
    <scope>NUCLEOTIDE SEQUENCE [LARGE SCALE GENOMIC DNA]</scope>
    <source>
        <strain evidence="10">Foug A</strain>
    </source>
</reference>
<protein>
    <recommendedName>
        <fullName evidence="11">RNA polymerase II-associated protein 1 C-terminal domain-containing protein</fullName>
    </recommendedName>
</protein>
<dbReference type="Proteomes" id="UP000053989">
    <property type="component" value="Unassembled WGS sequence"/>
</dbReference>
<dbReference type="InterPro" id="IPR057989">
    <property type="entry name" value="TPR_RPAP1/MINIYO-like"/>
</dbReference>
<dbReference type="OrthoDB" id="348201at2759"/>
<dbReference type="InterPro" id="IPR039913">
    <property type="entry name" value="RPAP1/Rba50"/>
</dbReference>
<evidence type="ECO:0000313" key="9">
    <source>
        <dbReference type="EMBL" id="KIM66700.1"/>
    </source>
</evidence>
<evidence type="ECO:0000259" key="7">
    <source>
        <dbReference type="Pfam" id="PF08621"/>
    </source>
</evidence>
<reference evidence="9 10" key="1">
    <citation type="submission" date="2014-04" db="EMBL/GenBank/DDBJ databases">
        <authorList>
            <consortium name="DOE Joint Genome Institute"/>
            <person name="Kuo A."/>
            <person name="Kohler A."/>
            <person name="Nagy L.G."/>
            <person name="Floudas D."/>
            <person name="Copeland A."/>
            <person name="Barry K.W."/>
            <person name="Cichocki N."/>
            <person name="Veneault-Fourrey C."/>
            <person name="LaButti K."/>
            <person name="Lindquist E.A."/>
            <person name="Lipzen A."/>
            <person name="Lundell T."/>
            <person name="Morin E."/>
            <person name="Murat C."/>
            <person name="Sun H."/>
            <person name="Tunlid A."/>
            <person name="Henrissat B."/>
            <person name="Grigoriev I.V."/>
            <person name="Hibbett D.S."/>
            <person name="Martin F."/>
            <person name="Nordberg H.P."/>
            <person name="Cantor M.N."/>
            <person name="Hua S.X."/>
        </authorList>
    </citation>
    <scope>NUCLEOTIDE SEQUENCE [LARGE SCALE GENOMIC DNA]</scope>
    <source>
        <strain evidence="9 10">Foug A</strain>
    </source>
</reference>
<feature type="region of interest" description="Disordered" evidence="5">
    <location>
        <begin position="1"/>
        <end position="84"/>
    </location>
</feature>
<evidence type="ECO:0000256" key="4">
    <source>
        <dbReference type="ARBA" id="ARBA00023242"/>
    </source>
</evidence>
<dbReference type="Pfam" id="PF25766">
    <property type="entry name" value="TPR_RPAP1"/>
    <property type="match status" value="1"/>
</dbReference>
<keyword evidence="4" id="KW-0539">Nucleus</keyword>
<dbReference type="EMBL" id="KN822016">
    <property type="protein sequence ID" value="KIM66700.1"/>
    <property type="molecule type" value="Genomic_DNA"/>
</dbReference>
<feature type="domain" description="RPAP1 C-terminal" evidence="6">
    <location>
        <begin position="329"/>
        <end position="393"/>
    </location>
</feature>
<dbReference type="InterPro" id="IPR013930">
    <property type="entry name" value="RPAP1_N"/>
</dbReference>
<feature type="domain" description="RPAP1 N-terminal" evidence="7">
    <location>
        <begin position="91"/>
        <end position="130"/>
    </location>
</feature>
<evidence type="ECO:0000256" key="2">
    <source>
        <dbReference type="ARBA" id="ARBA00009953"/>
    </source>
</evidence>
<dbReference type="Pfam" id="PF08620">
    <property type="entry name" value="RPAP1_C"/>
    <property type="match status" value="1"/>
</dbReference>
<comment type="subcellular location">
    <subcellularLocation>
        <location evidence="1">Nucleus</location>
    </subcellularLocation>
</comment>
<keyword evidence="10" id="KW-1185">Reference proteome</keyword>
<evidence type="ECO:0000259" key="6">
    <source>
        <dbReference type="Pfam" id="PF08620"/>
    </source>
</evidence>
<proteinExistence type="inferred from homology"/>
<evidence type="ECO:0000256" key="3">
    <source>
        <dbReference type="ARBA" id="ARBA00023163"/>
    </source>
</evidence>
<feature type="compositionally biased region" description="Low complexity" evidence="5">
    <location>
        <begin position="1266"/>
        <end position="1280"/>
    </location>
</feature>
<evidence type="ECO:0000259" key="8">
    <source>
        <dbReference type="Pfam" id="PF25766"/>
    </source>
</evidence>
<sequence length="1385" mass="150258">MPSNEHNLIGSVVERKTPSSLTGTTSLKFASTPGTGFPAVQHRSKSSFARGREEAKGKGRLNQVPSVGLPKAAPPTPEIKPIPANVEDLQRQISEENEKRVASMTSEEIEKGRQEILEQLGSGTSDLLKRVHEARLRKFAQEQAVRDTEKPAEEVGSSDSKNGQLFIIAHPKPTLPSLGARPGILRVKSLENIPQTATTPLLVKRSSTRPPSRTGKKLRFAEVTPKDIHIYESAPVSPKRAVLALPPPPDEPDSSIISLGTYKGVPVKRPHPSDSHSDEKESTTVTSISKPEEGTPEYIRRHFFPDAIANDPNLQWMQPSTSSNSLEPRFDLNGALIPPPLSETLPSHLGLHHHAEGNHAGYTLEDIFLLSRSSVPAQRASMLGILAKITHNLGKEGKVTEVAGKEDDLRKRILAAGLAAINERGSVVAMAVGVVWECLVAWDKNATDLLDVELHIAPDVISLMQPEHLLPIIAEMLLQAMLPRETLEQLLDITYRIAQESNELAEMVMNTPRLVPTIVQCFLLTPIPPPDGAPLPNPLALQLLIILASASRSNASVLLELADGLLRFVALLPDSSSFPVPLAASLLRQTLRFYGTLASYGLYAHIATSASQYFTALGSYVRSPPPATLSSRAWAQLRASWISLIETWIVCATDPHSTSPPHEILWSQVTGWGWAADVRSLRKDLTDTELDWGVWAALWNADAAWLEGSRVNGVKGGEGERVEVLDVIKPGFEAENGLEGKVVRLALHAVKGSLGATSGESDIERSLRSIVVPAQVLCSSVRLWLACLPPVKDVPLGPPPFALPFGELSDLCANLVTHSIWSLPEKCGSYLQVHLRPLTSLLAYFHRLSRLIPGTAPDLWLAQGFSILTRLIPGDESPALAMTENCTSLVTPHFAGLDSQLPPITTDILKPFFEHTIRPNPGVYIGPYHITPEGISHSTTLRLPGLCPPDVPTDPAKTGLVLPRDWLTAPLTHLLRSGTSPVFRALPLNWDASEVDVVRATLLLLYVSRGVLQRWGLATFSLGPAETVFACMRVCMLEHGVGSGKSGMDSSAEVFRDDVVEMLMGRLLDPFTPKQSSVPVATEADTPAPLPLLTSRNYMELASQAFLHQTQTSFYQFYTDFVSLYTSVSFAHSLFGALLLPPLAMRYAADYRRLVWCESGDGGLRASSTGAGGAVNEVVRTVRLGLERVPCCGLGWPGWDGFSVFPDVREYLYPVERDGRIIGAYLQALLAGRNAPEGFLRLVAMHHVACTVWPDLQRLVGESEGTDASTADDGTTAVSSVSGGVNPAPNTPPPAGSRSPSRAVDNGPKLLRLLLNSGDGPAVRDILLYRQSPRGAFMGPPACFGSGFESLAKGGWCTERIEYVRGVIGNDMADRVRTIFEQKRE</sequence>
<keyword evidence="3" id="KW-0804">Transcription</keyword>
<evidence type="ECO:0000313" key="10">
    <source>
        <dbReference type="Proteomes" id="UP000053989"/>
    </source>
</evidence>
<evidence type="ECO:0000256" key="5">
    <source>
        <dbReference type="SAM" id="MobiDB-lite"/>
    </source>
</evidence>
<accession>A0A0C3E1Q2</accession>
<feature type="compositionally biased region" description="Basic and acidic residues" evidence="5">
    <location>
        <begin position="271"/>
        <end position="282"/>
    </location>
</feature>
<dbReference type="InParanoid" id="A0A0C3E1Q2"/>
<gene>
    <name evidence="9" type="ORF">SCLCIDRAFT_1211090</name>
</gene>
<comment type="similarity">
    <text evidence="2">Belongs to the RPAP1 family.</text>
</comment>
<dbReference type="PANTHER" id="PTHR21483:SF18">
    <property type="entry name" value="RNA POLYMERASE II-ASSOCIATED PROTEIN 1"/>
    <property type="match status" value="1"/>
</dbReference>
<dbReference type="HOGENOM" id="CLU_006940_0_0_1"/>
<feature type="domain" description="RPAP1/MINIYO-like TPR repeats" evidence="8">
    <location>
        <begin position="1110"/>
        <end position="1159"/>
    </location>
</feature>
<dbReference type="STRING" id="1036808.A0A0C3E1Q2"/>
<feature type="region of interest" description="Disordered" evidence="5">
    <location>
        <begin position="1263"/>
        <end position="1303"/>
    </location>
</feature>
<organism evidence="9 10">
    <name type="scientific">Scleroderma citrinum Foug A</name>
    <dbReference type="NCBI Taxonomy" id="1036808"/>
    <lineage>
        <taxon>Eukaryota</taxon>
        <taxon>Fungi</taxon>
        <taxon>Dikarya</taxon>
        <taxon>Basidiomycota</taxon>
        <taxon>Agaricomycotina</taxon>
        <taxon>Agaricomycetes</taxon>
        <taxon>Agaricomycetidae</taxon>
        <taxon>Boletales</taxon>
        <taxon>Sclerodermatineae</taxon>
        <taxon>Sclerodermataceae</taxon>
        <taxon>Scleroderma</taxon>
    </lineage>
</organism>
<dbReference type="InterPro" id="IPR013929">
    <property type="entry name" value="RPAP1_C"/>
</dbReference>
<dbReference type="PANTHER" id="PTHR21483">
    <property type="entry name" value="RNA POLYMERASE II-ASSOCIATED PROTEIN 1"/>
    <property type="match status" value="1"/>
</dbReference>
<name>A0A0C3E1Q2_9AGAM</name>
<evidence type="ECO:0008006" key="11">
    <source>
        <dbReference type="Google" id="ProtNLM"/>
    </source>
</evidence>
<dbReference type="GO" id="GO:0006366">
    <property type="term" value="P:transcription by RNA polymerase II"/>
    <property type="evidence" value="ECO:0007669"/>
    <property type="project" value="InterPro"/>
</dbReference>
<feature type="compositionally biased region" description="Polar residues" evidence="5">
    <location>
        <begin position="18"/>
        <end position="34"/>
    </location>
</feature>
<feature type="region of interest" description="Disordered" evidence="5">
    <location>
        <begin position="263"/>
        <end position="296"/>
    </location>
</feature>